<feature type="non-terminal residue" evidence="1">
    <location>
        <position position="121"/>
    </location>
</feature>
<evidence type="ECO:0000313" key="2">
    <source>
        <dbReference type="Proteomes" id="UP000076532"/>
    </source>
</evidence>
<proteinExistence type="predicted"/>
<gene>
    <name evidence="1" type="ORF">FIBSPDRAFT_1023506</name>
</gene>
<dbReference type="Proteomes" id="UP000076532">
    <property type="component" value="Unassembled WGS sequence"/>
</dbReference>
<dbReference type="OrthoDB" id="9989112at2759"/>
<evidence type="ECO:0000313" key="1">
    <source>
        <dbReference type="EMBL" id="KZP31917.1"/>
    </source>
</evidence>
<sequence length="121" mass="13283">MSISDPLTIKLVSRNIYIFHLIHRGSLLNGYRANIGADFITKSLPNPLDPENRTGVVLQIWVRSFAHFHALHGLTDVVILMYDVFSPKSLPSMVERLPGVGASARRGGGLFLRGGGKQGRC</sequence>
<keyword evidence="2" id="KW-1185">Reference proteome</keyword>
<organism evidence="1 2">
    <name type="scientific">Athelia psychrophila</name>
    <dbReference type="NCBI Taxonomy" id="1759441"/>
    <lineage>
        <taxon>Eukaryota</taxon>
        <taxon>Fungi</taxon>
        <taxon>Dikarya</taxon>
        <taxon>Basidiomycota</taxon>
        <taxon>Agaricomycotina</taxon>
        <taxon>Agaricomycetes</taxon>
        <taxon>Agaricomycetidae</taxon>
        <taxon>Atheliales</taxon>
        <taxon>Atheliaceae</taxon>
        <taxon>Athelia</taxon>
    </lineage>
</organism>
<protein>
    <submittedName>
        <fullName evidence="1">Uncharacterized protein</fullName>
    </submittedName>
</protein>
<dbReference type="EMBL" id="KV417487">
    <property type="protein sequence ID" value="KZP31917.1"/>
    <property type="molecule type" value="Genomic_DNA"/>
</dbReference>
<name>A0A166UQF8_9AGAM</name>
<reference evidence="1 2" key="1">
    <citation type="journal article" date="2016" name="Mol. Biol. Evol.">
        <title>Comparative Genomics of Early-Diverging Mushroom-Forming Fungi Provides Insights into the Origins of Lignocellulose Decay Capabilities.</title>
        <authorList>
            <person name="Nagy L.G."/>
            <person name="Riley R."/>
            <person name="Tritt A."/>
            <person name="Adam C."/>
            <person name="Daum C."/>
            <person name="Floudas D."/>
            <person name="Sun H."/>
            <person name="Yadav J.S."/>
            <person name="Pangilinan J."/>
            <person name="Larsson K.H."/>
            <person name="Matsuura K."/>
            <person name="Barry K."/>
            <person name="Labutti K."/>
            <person name="Kuo R."/>
            <person name="Ohm R.A."/>
            <person name="Bhattacharya S.S."/>
            <person name="Shirouzu T."/>
            <person name="Yoshinaga Y."/>
            <person name="Martin F.M."/>
            <person name="Grigoriev I.V."/>
            <person name="Hibbett D.S."/>
        </authorList>
    </citation>
    <scope>NUCLEOTIDE SEQUENCE [LARGE SCALE GENOMIC DNA]</scope>
    <source>
        <strain evidence="1 2">CBS 109695</strain>
    </source>
</reference>
<accession>A0A166UQF8</accession>
<dbReference type="AlphaFoldDB" id="A0A166UQF8"/>